<dbReference type="GO" id="GO:0007165">
    <property type="term" value="P:signal transduction"/>
    <property type="evidence" value="ECO:0007669"/>
    <property type="project" value="UniProtKB-KW"/>
</dbReference>
<dbReference type="AlphaFoldDB" id="A0AA46E0B0"/>
<dbReference type="GO" id="GO:0016020">
    <property type="term" value="C:membrane"/>
    <property type="evidence" value="ECO:0007669"/>
    <property type="project" value="InterPro"/>
</dbReference>
<keyword evidence="3" id="KW-0175">Coiled coil</keyword>
<keyword evidence="5" id="KW-1133">Transmembrane helix</keyword>
<accession>A0AA46E0B0</accession>
<feature type="domain" description="Methyl-accepting transducer" evidence="6">
    <location>
        <begin position="349"/>
        <end position="599"/>
    </location>
</feature>
<dbReference type="RefSeq" id="WP_134112002.1">
    <property type="nucleotide sequence ID" value="NZ_SOBG01000001.1"/>
</dbReference>
<feature type="region of interest" description="Disordered" evidence="4">
    <location>
        <begin position="278"/>
        <end position="306"/>
    </location>
</feature>
<organism evidence="7 8">
    <name type="scientific">Hypnocyclicus thermotrophus</name>
    <dbReference type="NCBI Taxonomy" id="1627895"/>
    <lineage>
        <taxon>Bacteria</taxon>
        <taxon>Fusobacteriati</taxon>
        <taxon>Fusobacteriota</taxon>
        <taxon>Fusobacteriia</taxon>
        <taxon>Fusobacteriales</taxon>
        <taxon>Fusobacteriaceae</taxon>
        <taxon>Hypnocyclicus</taxon>
    </lineage>
</organism>
<gene>
    <name evidence="7" type="ORF">EV215_0192</name>
</gene>
<dbReference type="InterPro" id="IPR004089">
    <property type="entry name" value="MCPsignal_dom"/>
</dbReference>
<dbReference type="Proteomes" id="UP000294678">
    <property type="component" value="Unassembled WGS sequence"/>
</dbReference>
<dbReference type="PROSITE" id="PS50111">
    <property type="entry name" value="CHEMOTAXIS_TRANSDUC_2"/>
    <property type="match status" value="1"/>
</dbReference>
<evidence type="ECO:0000256" key="5">
    <source>
        <dbReference type="SAM" id="Phobius"/>
    </source>
</evidence>
<feature type="transmembrane region" description="Helical" evidence="5">
    <location>
        <begin position="227"/>
        <end position="245"/>
    </location>
</feature>
<proteinExistence type="predicted"/>
<evidence type="ECO:0000256" key="3">
    <source>
        <dbReference type="SAM" id="Coils"/>
    </source>
</evidence>
<keyword evidence="5" id="KW-0812">Transmembrane</keyword>
<dbReference type="PANTHER" id="PTHR32089">
    <property type="entry name" value="METHYL-ACCEPTING CHEMOTAXIS PROTEIN MCPB"/>
    <property type="match status" value="1"/>
</dbReference>
<dbReference type="SMART" id="SM00283">
    <property type="entry name" value="MA"/>
    <property type="match status" value="1"/>
</dbReference>
<keyword evidence="8" id="KW-1185">Reference proteome</keyword>
<keyword evidence="1 2" id="KW-0807">Transducer</keyword>
<dbReference type="Pfam" id="PF00015">
    <property type="entry name" value="MCPsignal"/>
    <property type="match status" value="1"/>
</dbReference>
<dbReference type="Gene3D" id="1.10.287.950">
    <property type="entry name" value="Methyl-accepting chemotaxis protein"/>
    <property type="match status" value="1"/>
</dbReference>
<name>A0AA46E0B0_9FUSO</name>
<protein>
    <submittedName>
        <fullName evidence="7">Methyl-accepting chemotaxis protein</fullName>
    </submittedName>
</protein>
<dbReference type="EMBL" id="SOBG01000001">
    <property type="protein sequence ID" value="TDT72391.1"/>
    <property type="molecule type" value="Genomic_DNA"/>
</dbReference>
<evidence type="ECO:0000256" key="2">
    <source>
        <dbReference type="PROSITE-ProRule" id="PRU00284"/>
    </source>
</evidence>
<reference evidence="7 8" key="1">
    <citation type="submission" date="2019-03" db="EMBL/GenBank/DDBJ databases">
        <title>Genomic Encyclopedia of Type Strains, Phase IV (KMG-IV): sequencing the most valuable type-strain genomes for metagenomic binning, comparative biology and taxonomic classification.</title>
        <authorList>
            <person name="Goeker M."/>
        </authorList>
    </citation>
    <scope>NUCLEOTIDE SEQUENCE [LARGE SCALE GENOMIC DNA]</scope>
    <source>
        <strain evidence="7 8">DSM 100055</strain>
    </source>
</reference>
<feature type="coiled-coil region" evidence="3">
    <location>
        <begin position="150"/>
        <end position="177"/>
    </location>
</feature>
<feature type="compositionally biased region" description="Basic residues" evidence="4">
    <location>
        <begin position="279"/>
        <end position="304"/>
    </location>
</feature>
<feature type="coiled-coil region" evidence="3">
    <location>
        <begin position="504"/>
        <end position="545"/>
    </location>
</feature>
<evidence type="ECO:0000256" key="1">
    <source>
        <dbReference type="ARBA" id="ARBA00023224"/>
    </source>
</evidence>
<dbReference type="PANTHER" id="PTHR32089:SF112">
    <property type="entry name" value="LYSOZYME-LIKE PROTEIN-RELATED"/>
    <property type="match status" value="1"/>
</dbReference>
<evidence type="ECO:0000313" key="8">
    <source>
        <dbReference type="Proteomes" id="UP000294678"/>
    </source>
</evidence>
<sequence length="635" mass="71379">MKLTTKLKGGFAIIILSLFLLLGIFNNTASSFSEKAENIASSVEQIKQNNGKMVLAQIAQTRLTNDYLKNIFLLGKSKNIFLVQKYQTNAINGIDSFERGFSSIDTSNGNGVSPILDKLRTHTKNYSNLIKEKLKKEIQIKKLSTSISDISKNSDKIQKLNKEIEQLNYDINNIFERKILVEFDNVGFVLKPFIDSTQLQNTMSINNIKKVTEETEKHIKSSSINNIIIILGIIALLTLLSINITNNINSFLNKLIAMTEKLSQLDLNIDFNELGQKEKKSKKIKKSNSNKKSKNNNKKQKSKKIKENYEMKIIRTSFEKMIAAFKETIQEVSNSSKHTKDEANKISDTILRSSSSSEEISASVSEITGNVNNSVKKLQEMAKNANSIAENSENMLHEFNNIKSENESMLQKSLEEKSTIKSATEKINVITHEIEDNINEVETLKSLSNEIQEFVNKIYAITEQTNLLALNAAIEAARAGEAGKGFAVVADEIRKLAGNSKMMAEEIENKVNNVSEKIDITVNNSNKSREKMSDMTNEIKRIENIFEQVMDVLSNAVSSIDMVYDNTRKQTDEVIELSTTSNEIKSVFEDISSSIEEINYAMTETSTSINDLVIVAENLAQNSDTVNNEINKFKF</sequence>
<dbReference type="SUPFAM" id="SSF58104">
    <property type="entry name" value="Methyl-accepting chemotaxis protein (MCP) signaling domain"/>
    <property type="match status" value="1"/>
</dbReference>
<evidence type="ECO:0000256" key="4">
    <source>
        <dbReference type="SAM" id="MobiDB-lite"/>
    </source>
</evidence>
<evidence type="ECO:0000259" key="6">
    <source>
        <dbReference type="PROSITE" id="PS50111"/>
    </source>
</evidence>
<comment type="caution">
    <text evidence="7">The sequence shown here is derived from an EMBL/GenBank/DDBJ whole genome shotgun (WGS) entry which is preliminary data.</text>
</comment>
<keyword evidence="5" id="KW-0472">Membrane</keyword>
<evidence type="ECO:0000313" key="7">
    <source>
        <dbReference type="EMBL" id="TDT72391.1"/>
    </source>
</evidence>